<organism evidence="1 2">
    <name type="scientific">Yersinia phage vB_YenM_201.16</name>
    <dbReference type="NCBI Taxonomy" id="2918921"/>
    <lineage>
        <taxon>Viruses</taxon>
        <taxon>Duplodnaviria</taxon>
        <taxon>Heunggongvirae</taxon>
        <taxon>Uroviricota</taxon>
        <taxon>Caudoviricetes</taxon>
        <taxon>Peduoviridae</taxon>
        <taxon>Duonihilunusvirus</taxon>
        <taxon>Duonihilunusvirus YenM20116</taxon>
    </lineage>
</organism>
<keyword evidence="2" id="KW-1185">Reference proteome</keyword>
<accession>A0AAE9JWR6</accession>
<proteinExistence type="predicted"/>
<dbReference type="EMBL" id="OM046628">
    <property type="protein sequence ID" value="UNA05960.1"/>
    <property type="molecule type" value="Genomic_DNA"/>
</dbReference>
<protein>
    <submittedName>
        <fullName evidence="1">Uncharacterized protein</fullName>
    </submittedName>
</protein>
<dbReference type="Proteomes" id="UP000829411">
    <property type="component" value="Segment"/>
</dbReference>
<evidence type="ECO:0000313" key="2">
    <source>
        <dbReference type="Proteomes" id="UP000829411"/>
    </source>
</evidence>
<evidence type="ECO:0000313" key="1">
    <source>
        <dbReference type="EMBL" id="UNA05960.1"/>
    </source>
</evidence>
<sequence length="30" mass="3411">MAYGARCWNRYFSGMKKPPGSAAMIFKNIN</sequence>
<gene>
    <name evidence="1" type="ORF">vBYenM20116_017</name>
</gene>
<reference evidence="1" key="1">
    <citation type="submission" date="2021-12" db="EMBL/GenBank/DDBJ databases">
        <title>Genomes of temperate Yersinia enterocolitica phages.</title>
        <authorList>
            <person name="Hammerl J.A."/>
            <person name="Hertwig S."/>
        </authorList>
    </citation>
    <scope>NUCLEOTIDE SEQUENCE</scope>
</reference>
<name>A0AAE9JWR6_9CAUD</name>